<evidence type="ECO:0000256" key="6">
    <source>
        <dbReference type="PROSITE-ProRule" id="PRU00070"/>
    </source>
</evidence>
<dbReference type="FunFam" id="4.10.1040.10:FF:000001">
    <property type="entry name" value="doublesex- and mab-3-related transcription factor 1"/>
    <property type="match status" value="1"/>
</dbReference>
<evidence type="ECO:0000256" key="7">
    <source>
        <dbReference type="SAM" id="MobiDB-lite"/>
    </source>
</evidence>
<dbReference type="PROSITE" id="PS50809">
    <property type="entry name" value="DM_2"/>
    <property type="match status" value="1"/>
</dbReference>
<feature type="non-terminal residue" evidence="10">
    <location>
        <position position="499"/>
    </location>
</feature>
<feature type="compositionally biased region" description="Basic and acidic residues" evidence="7">
    <location>
        <begin position="161"/>
        <end position="170"/>
    </location>
</feature>
<keyword evidence="8" id="KW-0472">Membrane</keyword>
<feature type="transmembrane region" description="Helical" evidence="8">
    <location>
        <begin position="406"/>
        <end position="425"/>
    </location>
</feature>
<dbReference type="PROSITE" id="PS40000">
    <property type="entry name" value="DM_1"/>
    <property type="match status" value="1"/>
</dbReference>
<feature type="transmembrane region" description="Helical" evidence="8">
    <location>
        <begin position="326"/>
        <end position="349"/>
    </location>
</feature>
<dbReference type="GO" id="GO:0006355">
    <property type="term" value="P:regulation of DNA-templated transcription"/>
    <property type="evidence" value="ECO:0007669"/>
    <property type="project" value="InterPro"/>
</dbReference>
<reference evidence="10" key="1">
    <citation type="thesis" date="2021" institute="BYU ScholarsArchive" country="Provo, UT, USA">
        <title>Applications of and Algorithms for Genome Assembly and Genomic Analyses with an Emphasis on Marine Teleosts.</title>
        <authorList>
            <person name="Pickett B.D."/>
        </authorList>
    </citation>
    <scope>NUCLEOTIDE SEQUENCE</scope>
    <source>
        <strain evidence="10">HI-2016</strain>
    </source>
</reference>
<dbReference type="SUPFAM" id="SSF82927">
    <property type="entry name" value="Cysteine-rich DNA binding domain, (DM domain)"/>
    <property type="match status" value="1"/>
</dbReference>
<evidence type="ECO:0000256" key="1">
    <source>
        <dbReference type="ARBA" id="ARBA00006834"/>
    </source>
</evidence>
<keyword evidence="5 6" id="KW-0539">Nucleus</keyword>
<dbReference type="GO" id="GO:0005634">
    <property type="term" value="C:nucleus"/>
    <property type="evidence" value="ECO:0007669"/>
    <property type="project" value="UniProtKB-SubCell"/>
</dbReference>
<feature type="region of interest" description="Disordered" evidence="7">
    <location>
        <begin position="160"/>
        <end position="180"/>
    </location>
</feature>
<sequence>MPANSKLDSPLKKANRKVVRNPKCARCRNHGFVVQLKGHAGKCPFSSCDCWKCSLITERTKIMAIQRQMGKKQEPFSAVSSSHREAQPQAGDSIEDIDVIHDSTNMSDSESVPNLNSLAGQRSDPVNVRKESVIKMPPARRIEADGKTYAELVTVQSVNEETNKSNELREPIGTPTTITGGGPGAVALNCENMRYGGPPWNGVQATAHFPGEYVIAAVAQRDMYSGELMSLPFPIKLYSPYPNGYRYPTILLNVPPPPPPVPGSFHDPHLGFPNFHSSALPYSPEARPVQVLSARPHVRPGPVRARRSVLEEQVELWWFREPRKSLACYCVSVTLVLACGAGGVGVLSSTTSTSGAWRLGVGVALCLLALAVLLKQLLSSAVQDMGCVRSWGRIRALKSGGPSDHALILLTGVALLVCGSFLLGLSPPRPTPGATLDDMAVTGMVLLAGGGATVLGVAGYTAVVFLLDQTSSGRRLSNRAATIFTVSGRMSDARRPSSM</sequence>
<dbReference type="GO" id="GO:0046872">
    <property type="term" value="F:metal ion binding"/>
    <property type="evidence" value="ECO:0007669"/>
    <property type="project" value="UniProtKB-KW"/>
</dbReference>
<evidence type="ECO:0000313" key="11">
    <source>
        <dbReference type="Proteomes" id="UP000824540"/>
    </source>
</evidence>
<feature type="compositionally biased region" description="Polar residues" evidence="7">
    <location>
        <begin position="104"/>
        <end position="120"/>
    </location>
</feature>
<feature type="region of interest" description="Disordered" evidence="7">
    <location>
        <begin position="75"/>
        <end position="94"/>
    </location>
</feature>
<dbReference type="InterPro" id="IPR036407">
    <property type="entry name" value="DM_DNA-bd_sf"/>
</dbReference>
<name>A0A8T2P3W5_9TELE</name>
<dbReference type="GO" id="GO:0043565">
    <property type="term" value="F:sequence-specific DNA binding"/>
    <property type="evidence" value="ECO:0007669"/>
    <property type="project" value="InterPro"/>
</dbReference>
<evidence type="ECO:0000256" key="5">
    <source>
        <dbReference type="ARBA" id="ARBA00023242"/>
    </source>
</evidence>
<dbReference type="SMART" id="SM00301">
    <property type="entry name" value="DM"/>
    <property type="match status" value="1"/>
</dbReference>
<comment type="similarity">
    <text evidence="1">Belongs to the DMRT family.</text>
</comment>
<feature type="transmembrane region" description="Helical" evidence="8">
    <location>
        <begin position="355"/>
        <end position="374"/>
    </location>
</feature>
<dbReference type="Proteomes" id="UP000824540">
    <property type="component" value="Unassembled WGS sequence"/>
</dbReference>
<evidence type="ECO:0000256" key="8">
    <source>
        <dbReference type="SAM" id="Phobius"/>
    </source>
</evidence>
<organism evidence="10 11">
    <name type="scientific">Albula glossodonta</name>
    <name type="common">roundjaw bonefish</name>
    <dbReference type="NCBI Taxonomy" id="121402"/>
    <lineage>
        <taxon>Eukaryota</taxon>
        <taxon>Metazoa</taxon>
        <taxon>Chordata</taxon>
        <taxon>Craniata</taxon>
        <taxon>Vertebrata</taxon>
        <taxon>Euteleostomi</taxon>
        <taxon>Actinopterygii</taxon>
        <taxon>Neopterygii</taxon>
        <taxon>Teleostei</taxon>
        <taxon>Albuliformes</taxon>
        <taxon>Albulidae</taxon>
        <taxon>Albula</taxon>
    </lineage>
</organism>
<dbReference type="InterPro" id="IPR001275">
    <property type="entry name" value="DM_DNA-bd"/>
</dbReference>
<evidence type="ECO:0000256" key="4">
    <source>
        <dbReference type="ARBA" id="ARBA00023125"/>
    </source>
</evidence>
<dbReference type="PANTHER" id="PTHR31416">
    <property type="entry name" value="TRANSMEMBRANE PROTEIN 125"/>
    <property type="match status" value="1"/>
</dbReference>
<protein>
    <recommendedName>
        <fullName evidence="9">DM domain-containing protein</fullName>
    </recommendedName>
</protein>
<accession>A0A8T2P3W5</accession>
<keyword evidence="8" id="KW-1133">Transmembrane helix</keyword>
<gene>
    <name evidence="10" type="ORF">JZ751_014318</name>
</gene>
<keyword evidence="8" id="KW-0812">Transmembrane</keyword>
<evidence type="ECO:0000256" key="2">
    <source>
        <dbReference type="ARBA" id="ARBA00022723"/>
    </source>
</evidence>
<comment type="caution">
    <text evidence="10">The sequence shown here is derived from an EMBL/GenBank/DDBJ whole genome shotgun (WGS) entry which is preliminary data.</text>
</comment>
<dbReference type="Gene3D" id="4.10.1040.10">
    <property type="entry name" value="DM DNA-binding domain"/>
    <property type="match status" value="1"/>
</dbReference>
<feature type="domain" description="DM" evidence="9">
    <location>
        <begin position="24"/>
        <end position="71"/>
    </location>
</feature>
<dbReference type="OrthoDB" id="6162476at2759"/>
<dbReference type="Pfam" id="PF15109">
    <property type="entry name" value="TMEM125"/>
    <property type="match status" value="1"/>
</dbReference>
<feature type="DNA-binding region" description="DM" evidence="6">
    <location>
        <begin position="24"/>
        <end position="71"/>
    </location>
</feature>
<evidence type="ECO:0000256" key="3">
    <source>
        <dbReference type="ARBA" id="ARBA00022833"/>
    </source>
</evidence>
<feature type="transmembrane region" description="Helical" evidence="8">
    <location>
        <begin position="445"/>
        <end position="467"/>
    </location>
</feature>
<comment type="subcellular location">
    <subcellularLocation>
        <location evidence="6">Nucleus</location>
    </subcellularLocation>
</comment>
<dbReference type="PANTHER" id="PTHR31416:SF1">
    <property type="entry name" value="TRANSMEMBRANE PROTEIN 125"/>
    <property type="match status" value="1"/>
</dbReference>
<dbReference type="AlphaFoldDB" id="A0A8T2P3W5"/>
<keyword evidence="3 6" id="KW-0862">Zinc</keyword>
<feature type="region of interest" description="Disordered" evidence="7">
    <location>
        <begin position="104"/>
        <end position="126"/>
    </location>
</feature>
<dbReference type="EMBL" id="JAFBMS010000024">
    <property type="protein sequence ID" value="KAG9343337.1"/>
    <property type="molecule type" value="Genomic_DNA"/>
</dbReference>
<evidence type="ECO:0000313" key="10">
    <source>
        <dbReference type="EMBL" id="KAG9343337.1"/>
    </source>
</evidence>
<keyword evidence="4 6" id="KW-0238">DNA-binding</keyword>
<evidence type="ECO:0000259" key="9">
    <source>
        <dbReference type="PROSITE" id="PS50809"/>
    </source>
</evidence>
<dbReference type="InterPro" id="IPR028165">
    <property type="entry name" value="TMEM125"/>
</dbReference>
<keyword evidence="2 6" id="KW-0479">Metal-binding</keyword>
<dbReference type="Pfam" id="PF00751">
    <property type="entry name" value="DM"/>
    <property type="match status" value="1"/>
</dbReference>
<proteinExistence type="inferred from homology"/>
<keyword evidence="11" id="KW-1185">Reference proteome</keyword>